<dbReference type="OrthoDB" id="9816426at2"/>
<gene>
    <name evidence="1" type="ORF">CB4_01871</name>
</gene>
<dbReference type="InterPro" id="IPR046866">
    <property type="entry name" value="FapA_N"/>
</dbReference>
<evidence type="ECO:0000313" key="2">
    <source>
        <dbReference type="Proteomes" id="UP000217696"/>
    </source>
</evidence>
<keyword evidence="2" id="KW-1185">Reference proteome</keyword>
<dbReference type="RefSeq" id="WP_096465236.1">
    <property type="nucleotide sequence ID" value="NZ_AP017312.1"/>
</dbReference>
<evidence type="ECO:0000313" key="1">
    <source>
        <dbReference type="EMBL" id="BAU27697.1"/>
    </source>
</evidence>
<dbReference type="EMBL" id="AP017312">
    <property type="protein sequence ID" value="BAU27697.1"/>
    <property type="molecule type" value="Genomic_DNA"/>
</dbReference>
<reference evidence="1 2" key="1">
    <citation type="submission" date="2015-12" db="EMBL/GenBank/DDBJ databases">
        <title>Genome sequence of Aneurinibacillus soli.</title>
        <authorList>
            <person name="Lee J.S."/>
            <person name="Lee K.C."/>
            <person name="Kim K.K."/>
            <person name="Lee B.W."/>
        </authorList>
    </citation>
    <scope>NUCLEOTIDE SEQUENCE [LARGE SCALE GENOMIC DNA]</scope>
    <source>
        <strain evidence="1 2">CB4</strain>
    </source>
</reference>
<sequence>MEDFENEKKETSPPKTFADVAKIQIAKDKLTAVMEFDIEEGMTFTYDEVVSVLEKNKVYFGRDEELLRKVAESPRSYSHENLTVAHGSAPVHGIDGKIEYMIHSSGKTGPQEKEDGNVDYYNVLTLLNVSKGQMLAKKIPATKGTPGKSVTGDEIVAKDGKEARYQIGKNVLLDQEKVHAYAAIDGQVSITDKGKLNVLSVYEVKGDLDFSVGNIDFVGSVVVRGNVHPGFTVKAGGDIRIAGSVEGATLEANGTIEIAQGVIGQNKGYIKAGHDVKAGFIQDALVTAENDVIISQVIMHSNVSAGHQVICRATKGLIVGGSIKAGESVLAKIVGNATNTPTSIEVGVKPQLREELQNLKKEVKEHTASVLKADQGLRFLDQLAMQGKLTADKKAMQIKFTNSKLLSEKKLAQSKERLREIEEMLSGMQSARVECSGIMYSGTKLVFGSTVRFIKENYSRSAFYLGEDGQVTSTIL</sequence>
<accession>A0A0U5AVC3</accession>
<dbReference type="InterPro" id="IPR046865">
    <property type="entry name" value="FapA_b_solenoid"/>
</dbReference>
<dbReference type="PANTHER" id="PTHR38032:SF1">
    <property type="entry name" value="RNA-BINDING PROTEIN KHPB N-TERMINAL DOMAIN-CONTAINING PROTEIN"/>
    <property type="match status" value="1"/>
</dbReference>
<dbReference type="KEGG" id="asoc:CB4_01871"/>
<dbReference type="PANTHER" id="PTHR38032">
    <property type="entry name" value="POLYMERASE-RELATED"/>
    <property type="match status" value="1"/>
</dbReference>
<dbReference type="Pfam" id="PF20250">
    <property type="entry name" value="FapA_N"/>
    <property type="match status" value="1"/>
</dbReference>
<dbReference type="Pfam" id="PF03961">
    <property type="entry name" value="FapA"/>
    <property type="match status" value="1"/>
</dbReference>
<proteinExistence type="predicted"/>
<organism evidence="1 2">
    <name type="scientific">Aneurinibacillus soli</name>
    <dbReference type="NCBI Taxonomy" id="1500254"/>
    <lineage>
        <taxon>Bacteria</taxon>
        <taxon>Bacillati</taxon>
        <taxon>Bacillota</taxon>
        <taxon>Bacilli</taxon>
        <taxon>Bacillales</taxon>
        <taxon>Paenibacillaceae</taxon>
        <taxon>Aneurinibacillus group</taxon>
        <taxon>Aneurinibacillus</taxon>
    </lineage>
</organism>
<protein>
    <submittedName>
        <fullName evidence="1">Uncharacterized protein</fullName>
    </submittedName>
</protein>
<name>A0A0U5AVC3_9BACL</name>
<dbReference type="InterPro" id="IPR005646">
    <property type="entry name" value="FapA"/>
</dbReference>
<dbReference type="AlphaFoldDB" id="A0A0U5AVC3"/>
<dbReference type="Proteomes" id="UP000217696">
    <property type="component" value="Chromosome"/>
</dbReference>